<feature type="domain" description="Chorismate-utilising enzyme C-terminal" evidence="6">
    <location>
        <begin position="175"/>
        <end position="426"/>
    </location>
</feature>
<dbReference type="OrthoDB" id="9806579at2"/>
<gene>
    <name evidence="5 7" type="primary">menF</name>
    <name evidence="7" type="ORF">NCTC12151_01265</name>
</gene>
<dbReference type="Pfam" id="PF00425">
    <property type="entry name" value="Chorismate_bind"/>
    <property type="match status" value="1"/>
</dbReference>
<dbReference type="PANTHER" id="PTHR47253:SF4">
    <property type="entry name" value="ISOCHORISMATE SYNTHASE 2, CHLOROPLASTIC"/>
    <property type="match status" value="1"/>
</dbReference>
<evidence type="ECO:0000313" key="8">
    <source>
        <dbReference type="Proteomes" id="UP000249005"/>
    </source>
</evidence>
<evidence type="ECO:0000313" key="7">
    <source>
        <dbReference type="EMBL" id="SQI38851.1"/>
    </source>
</evidence>
<feature type="active site" description="Proton acceptor" evidence="5">
    <location>
        <position position="196"/>
    </location>
</feature>
<keyword evidence="8" id="KW-1185">Reference proteome</keyword>
<dbReference type="UniPathway" id="UPA00079"/>
<feature type="binding site" evidence="5">
    <location>
        <position position="422"/>
    </location>
    <ligand>
        <name>Mg(2+)</name>
        <dbReference type="ChEBI" id="CHEBI:18420"/>
    </ligand>
</feature>
<evidence type="ECO:0000256" key="4">
    <source>
        <dbReference type="ARBA" id="ARBA00023235"/>
    </source>
</evidence>
<keyword evidence="5" id="KW-0479">Metal-binding</keyword>
<dbReference type="NCBIfam" id="NF011588">
    <property type="entry name" value="PRK15012.1"/>
    <property type="match status" value="1"/>
</dbReference>
<dbReference type="InterPro" id="IPR044250">
    <property type="entry name" value="MenF-like"/>
</dbReference>
<evidence type="ECO:0000256" key="5">
    <source>
        <dbReference type="HAMAP-Rule" id="MF_01935"/>
    </source>
</evidence>
<reference evidence="7 8" key="1">
    <citation type="submission" date="2018-06" db="EMBL/GenBank/DDBJ databases">
        <authorList>
            <consortium name="Pathogen Informatics"/>
            <person name="Doyle S."/>
        </authorList>
    </citation>
    <scope>NUCLEOTIDE SEQUENCE [LARGE SCALE GENOMIC DNA]</scope>
    <source>
        <strain evidence="7 8">NCTC12151</strain>
    </source>
</reference>
<protein>
    <recommendedName>
        <fullName evidence="5">Isochorismate synthase MenF</fullName>
        <ecNumber evidence="5">5.4.4.2</ecNumber>
    </recommendedName>
    <alternativeName>
        <fullName evidence="5">Isochorismate mutase</fullName>
    </alternativeName>
</protein>
<dbReference type="GO" id="GO:0008909">
    <property type="term" value="F:isochorismate synthase activity"/>
    <property type="evidence" value="ECO:0007669"/>
    <property type="project" value="UniProtKB-UniRule"/>
</dbReference>
<dbReference type="Proteomes" id="UP000249005">
    <property type="component" value="Chromosome 1"/>
</dbReference>
<comment type="catalytic activity">
    <reaction evidence="1 5">
        <text>chorismate = isochorismate</text>
        <dbReference type="Rhea" id="RHEA:18985"/>
        <dbReference type="ChEBI" id="CHEBI:29748"/>
        <dbReference type="ChEBI" id="CHEBI:29780"/>
        <dbReference type="EC" id="5.4.4.2"/>
    </reaction>
</comment>
<dbReference type="RefSeq" id="WP_111739854.1">
    <property type="nucleotide sequence ID" value="NZ_LR698987.1"/>
</dbReference>
<dbReference type="SUPFAM" id="SSF56322">
    <property type="entry name" value="ADC synthase"/>
    <property type="match status" value="1"/>
</dbReference>
<keyword evidence="3 5" id="KW-0460">Magnesium</keyword>
<evidence type="ECO:0000256" key="3">
    <source>
        <dbReference type="ARBA" id="ARBA00022842"/>
    </source>
</evidence>
<organism evidence="7 8">
    <name type="scientific">Leminorella richardii</name>
    <dbReference type="NCBI Taxonomy" id="158841"/>
    <lineage>
        <taxon>Bacteria</taxon>
        <taxon>Pseudomonadati</taxon>
        <taxon>Pseudomonadota</taxon>
        <taxon>Gammaproteobacteria</taxon>
        <taxon>Enterobacterales</taxon>
        <taxon>Budviciaceae</taxon>
        <taxon>Leminorella</taxon>
    </lineage>
</organism>
<dbReference type="KEGG" id="lri:NCTC12151_01265"/>
<dbReference type="InterPro" id="IPR015890">
    <property type="entry name" value="Chorismate_C"/>
</dbReference>
<keyword evidence="4 5" id="KW-0413">Isomerase</keyword>
<dbReference type="UniPathway" id="UPA01057">
    <property type="reaction ID" value="UER00163"/>
</dbReference>
<dbReference type="EC" id="5.4.4.2" evidence="5"/>
<dbReference type="InterPro" id="IPR005801">
    <property type="entry name" value="ADC_synthase"/>
</dbReference>
<dbReference type="GO" id="GO:0000287">
    <property type="term" value="F:magnesium ion binding"/>
    <property type="evidence" value="ECO:0007669"/>
    <property type="project" value="UniProtKB-UniRule"/>
</dbReference>
<feature type="active site" description="Proton donor" evidence="5">
    <location>
        <position position="246"/>
    </location>
</feature>
<comment type="cofactor">
    <cofactor evidence="5">
        <name>Mg(2+)</name>
        <dbReference type="ChEBI" id="CHEBI:18420"/>
    </cofactor>
</comment>
<dbReference type="NCBIfam" id="TIGR00543">
    <property type="entry name" value="isochor_syn"/>
    <property type="match status" value="1"/>
</dbReference>
<dbReference type="HAMAP" id="MF_01935">
    <property type="entry name" value="MenF"/>
    <property type="match status" value="1"/>
</dbReference>
<feature type="binding site" evidence="5">
    <location>
        <position position="290"/>
    </location>
    <ligand>
        <name>Mg(2+)</name>
        <dbReference type="ChEBI" id="CHEBI:18420"/>
    </ligand>
</feature>
<proteinExistence type="inferred from homology"/>
<evidence type="ECO:0000256" key="1">
    <source>
        <dbReference type="ARBA" id="ARBA00000799"/>
    </source>
</evidence>
<dbReference type="Gene3D" id="3.60.120.10">
    <property type="entry name" value="Anthranilate synthase"/>
    <property type="match status" value="1"/>
</dbReference>
<dbReference type="AlphaFoldDB" id="A0A2X4UJL7"/>
<evidence type="ECO:0000259" key="6">
    <source>
        <dbReference type="Pfam" id="PF00425"/>
    </source>
</evidence>
<sequence>MKQISELVKQLHQRLQDAARPEPGWARVELSLPLTVRSLLGWLSAQSLFPQFYWRQRDGREEFAVCGEVVGFHDARAAYRFLVDSGRQDMRIWGLNAFDRVDTSETAVPKGALFLPRVELLRDEQGVRLAVNLYSESSLADDVQRAQKTLTALVPSKPLPSINASVLDVHHQPEKEGWCSLLRQALSEIANKRFDKVVLARRSTLTLNKPLNPAAFLNASQKVNHRCFHFMMRMDDEKAFLGSSPECLFLRKGQRLTTEALAGTVAGSPDDEKAKALGEWLMQDKKNQHENMLVVDDICQRLQGGTQAIDVLPAEIVRLRKVQHLKRAIHATLAEVDDADTLQRLQPTAAVAGLPREPARQFIVQNEPFTRGWYAGSAGYLSAGRSEFAVSLRSALIEDDKIHLYAGAGIVAGSDPEEEWLEIENKAAGLRTLLEQEA</sequence>
<dbReference type="InterPro" id="IPR004561">
    <property type="entry name" value="IsoChor_synthase"/>
</dbReference>
<comment type="pathway">
    <text evidence="5">Quinol/quinone metabolism; 1,4-dihydroxy-2-naphthoate biosynthesis; 1,4-dihydroxy-2-naphthoate from chorismate: step 1/7.</text>
</comment>
<name>A0A2X4UJL7_9GAMM</name>
<dbReference type="GO" id="GO:0009234">
    <property type="term" value="P:menaquinone biosynthetic process"/>
    <property type="evidence" value="ECO:0007669"/>
    <property type="project" value="UniProtKB-UniRule"/>
</dbReference>
<dbReference type="PANTHER" id="PTHR47253">
    <property type="match status" value="1"/>
</dbReference>
<dbReference type="InterPro" id="IPR034681">
    <property type="entry name" value="MenF"/>
</dbReference>
<dbReference type="EMBL" id="LS483470">
    <property type="protein sequence ID" value="SQI38851.1"/>
    <property type="molecule type" value="Genomic_DNA"/>
</dbReference>
<comment type="pathway">
    <text evidence="5">Quinol/quinone metabolism; menaquinone biosynthesis.</text>
</comment>
<keyword evidence="5" id="KW-0474">Menaquinone biosynthesis</keyword>
<comment type="function">
    <text evidence="5">Catalyzes the conversion of chorismate to isochorismate.</text>
</comment>
<accession>A0A2X4UJL7</accession>
<evidence type="ECO:0000256" key="2">
    <source>
        <dbReference type="ARBA" id="ARBA00005297"/>
    </source>
</evidence>
<comment type="similarity">
    <text evidence="2 5">Belongs to the isochorismate synthase family.</text>
</comment>